<dbReference type="AlphaFoldDB" id="A0A2U3BEE5"/>
<dbReference type="PROSITE" id="PS00455">
    <property type="entry name" value="AMP_BINDING"/>
    <property type="match status" value="1"/>
</dbReference>
<name>A0A2U3BEE5_9VIBR</name>
<keyword evidence="1 4" id="KW-0436">Ligase</keyword>
<sequence>MSTILQAIRKYANERSELVAFRGENFTGEEQTLTYAELLDRIEDAAEVLQRQNARCIALKAENSLDWIVADLSAMLAGIAIVPIPTFFSDQQVQHVLTESGADVLIGDWQGYGEVVAHLESLPVYKRAVSGTDKILPGTGKITFTSGSTGTPKGVCLSVMNLERISTTLAAEIKGQSHRHLILLPLSTLLENVTGIYVPLLLGVTAVVFRGSRLGLSGSSQFDARAFTGALVAQRPDSLVLTPALLMALIQIVQAHPELAESLNFVAVGGARVAAELITRAHQLGIPAYEGYGLSECASVVSLNTPFASKAGSCGKVLPHMNVALSADNELLVRGNVALGYLGEPFSGEWYATGDIASLDDDGFITLQGRKKNQIITSFGRNISPEWIESQAQVFAPGCTLVVTGEAESRLSAVISPQENIADKIQKFNDTLPDYARIHRLLVVPELRTKQHWFTANGRPVREVIEHWVRQTLAEQPYFCSQTDCQLINIQSSVMATL</sequence>
<dbReference type="RefSeq" id="WP_109318302.1">
    <property type="nucleotide sequence ID" value="NZ_QFWT01000001.1"/>
</dbReference>
<dbReference type="InterPro" id="IPR042099">
    <property type="entry name" value="ANL_N_sf"/>
</dbReference>
<evidence type="ECO:0000313" key="4">
    <source>
        <dbReference type="EMBL" id="PWI35150.1"/>
    </source>
</evidence>
<keyword evidence="2" id="KW-0175">Coiled coil</keyword>
<protein>
    <submittedName>
        <fullName evidence="4">Long-chain fatty acid--CoA ligase</fullName>
    </submittedName>
</protein>
<keyword evidence="5" id="KW-1185">Reference proteome</keyword>
<dbReference type="OrthoDB" id="9803968at2"/>
<dbReference type="InterPro" id="IPR020845">
    <property type="entry name" value="AMP-binding_CS"/>
</dbReference>
<feature type="domain" description="AMP-dependent synthetase/ligase" evidence="3">
    <location>
        <begin position="11"/>
        <end position="335"/>
    </location>
</feature>
<feature type="coiled-coil region" evidence="2">
    <location>
        <begin position="35"/>
        <end position="62"/>
    </location>
</feature>
<dbReference type="Gene3D" id="3.40.50.12780">
    <property type="entry name" value="N-terminal domain of ligase-like"/>
    <property type="match status" value="1"/>
</dbReference>
<evidence type="ECO:0000256" key="1">
    <source>
        <dbReference type="ARBA" id="ARBA00022598"/>
    </source>
</evidence>
<dbReference type="SUPFAM" id="SSF56801">
    <property type="entry name" value="Acetyl-CoA synthetase-like"/>
    <property type="match status" value="1"/>
</dbReference>
<organism evidence="4 5">
    <name type="scientific">Vibrio albus</name>
    <dbReference type="NCBI Taxonomy" id="2200953"/>
    <lineage>
        <taxon>Bacteria</taxon>
        <taxon>Pseudomonadati</taxon>
        <taxon>Pseudomonadota</taxon>
        <taxon>Gammaproteobacteria</taxon>
        <taxon>Vibrionales</taxon>
        <taxon>Vibrionaceae</taxon>
        <taxon>Vibrio</taxon>
    </lineage>
</organism>
<proteinExistence type="predicted"/>
<dbReference type="EMBL" id="QFWT01000001">
    <property type="protein sequence ID" value="PWI35150.1"/>
    <property type="molecule type" value="Genomic_DNA"/>
</dbReference>
<evidence type="ECO:0000259" key="3">
    <source>
        <dbReference type="Pfam" id="PF00501"/>
    </source>
</evidence>
<accession>A0A2U3BEE5</accession>
<gene>
    <name evidence="4" type="ORF">DI392_02395</name>
</gene>
<comment type="caution">
    <text evidence="4">The sequence shown here is derived from an EMBL/GenBank/DDBJ whole genome shotgun (WGS) entry which is preliminary data.</text>
</comment>
<reference evidence="4 5" key="1">
    <citation type="submission" date="2018-05" db="EMBL/GenBank/DDBJ databases">
        <title>Vibrio limimaris sp. nov., isolated from marine sediment.</title>
        <authorList>
            <person name="Li C.-M."/>
        </authorList>
    </citation>
    <scope>NUCLEOTIDE SEQUENCE [LARGE SCALE GENOMIC DNA]</scope>
    <source>
        <strain evidence="4 5">E4404</strain>
    </source>
</reference>
<dbReference type="InterPro" id="IPR050237">
    <property type="entry name" value="ATP-dep_AMP-bd_enzyme"/>
</dbReference>
<dbReference type="GO" id="GO:0016874">
    <property type="term" value="F:ligase activity"/>
    <property type="evidence" value="ECO:0007669"/>
    <property type="project" value="UniProtKB-KW"/>
</dbReference>
<dbReference type="PANTHER" id="PTHR43767">
    <property type="entry name" value="LONG-CHAIN-FATTY-ACID--COA LIGASE"/>
    <property type="match status" value="1"/>
</dbReference>
<dbReference type="PANTHER" id="PTHR43767:SF8">
    <property type="entry name" value="LONG-CHAIN-FATTY-ACID--COA LIGASE"/>
    <property type="match status" value="1"/>
</dbReference>
<dbReference type="Proteomes" id="UP000245362">
    <property type="component" value="Unassembled WGS sequence"/>
</dbReference>
<dbReference type="InterPro" id="IPR000873">
    <property type="entry name" value="AMP-dep_synth/lig_dom"/>
</dbReference>
<evidence type="ECO:0000256" key="2">
    <source>
        <dbReference type="SAM" id="Coils"/>
    </source>
</evidence>
<evidence type="ECO:0000313" key="5">
    <source>
        <dbReference type="Proteomes" id="UP000245362"/>
    </source>
</evidence>
<dbReference type="Pfam" id="PF00501">
    <property type="entry name" value="AMP-binding"/>
    <property type="match status" value="1"/>
</dbReference>